<dbReference type="EMBL" id="AP018046">
    <property type="protein sequence ID" value="BAX55324.1"/>
    <property type="molecule type" value="Genomic_DNA"/>
</dbReference>
<gene>
    <name evidence="3" type="ORF">PDPUS_2_00738</name>
</gene>
<dbReference type="Gene3D" id="1.10.443.10">
    <property type="entry name" value="Intergrase catalytic core"/>
    <property type="match status" value="1"/>
</dbReference>
<keyword evidence="1" id="KW-0233">DNA recombination</keyword>
<evidence type="ECO:0000313" key="4">
    <source>
        <dbReference type="Proteomes" id="UP000218676"/>
    </source>
</evidence>
<protein>
    <recommendedName>
        <fullName evidence="5">Site-specific integrase</fullName>
    </recommendedName>
</protein>
<sequence length="556" mass="62950">MTMTAYSMNSSANEAASEQNQTEQLTPLFTPQQIQWIEDIELPPRLFLKNATEFDDQFLSLAPSDWRYRFSGENKTILFASGKNFRALSSSSIKLLKHLTVEYIKENSASSANWFAQGLARIFAELESVSRESLIAKLLELVAKVDRNSLDNSHFYHTLYALRTLERGKFFKSTGDKGDLEDLLLEVPRPRNPNWGRYQNLDLVIPDEVSLMIENGVQRWASKLCPKLETKEAKIKHLDKVKRAIKINALRDCIIIGIVYYLGARPVQIGDMARGDYVVDTMNLYGMRYSLLVPYAKKSKLTIDRVRIAVPEELGKLITLYKYLEQIGEEAPLFPTKLASKVRVDKSIKNMLLKFSPKEIQEAVVNAGYELPVYPASLFRHNVGHSMAMNGASAAEIAYILGHSNYTVANKYIAATPEMADIREMALGRNPVFKNMIALALTGNLVHSTEWNGRRVAASIGGKLHHHIGGCNYEENICPFSQGRGCYGCLYFMPFTNGKHKEVLNSLFDEIDEVRHIADDTGQVHHPLMTELVRRKDHVIQVMARIEMINSKNEIK</sequence>
<evidence type="ECO:0008006" key="5">
    <source>
        <dbReference type="Google" id="ProtNLM"/>
    </source>
</evidence>
<feature type="region of interest" description="Disordered" evidence="2">
    <location>
        <begin position="1"/>
        <end position="23"/>
    </location>
</feature>
<feature type="compositionally biased region" description="Low complexity" evidence="2">
    <location>
        <begin position="9"/>
        <end position="21"/>
    </location>
</feature>
<reference evidence="4" key="1">
    <citation type="submission" date="2017-05" db="EMBL/GenBank/DDBJ databases">
        <title>Whole genome sequence of fish pathogenic bacteria, Photobacterium damselae subsp. piscicida, strain 91-197, isolated from hybrid striped bass (Morone sp.) in USA.</title>
        <authorList>
            <person name="Teru Y."/>
            <person name="Hikima J."/>
            <person name="Kono T."/>
            <person name="Sakai M."/>
            <person name="Takano T."/>
            <person name="Hawke J.P."/>
            <person name="Takeyama H."/>
            <person name="Aoki T."/>
        </authorList>
    </citation>
    <scope>NUCLEOTIDE SEQUENCE [LARGE SCALE GENOMIC DNA]</scope>
    <source>
        <strain evidence="4">91-197</strain>
    </source>
</reference>
<dbReference type="GO" id="GO:0015074">
    <property type="term" value="P:DNA integration"/>
    <property type="evidence" value="ECO:0007669"/>
    <property type="project" value="InterPro"/>
</dbReference>
<dbReference type="CDD" id="cd00397">
    <property type="entry name" value="DNA_BRE_C"/>
    <property type="match status" value="1"/>
</dbReference>
<dbReference type="SUPFAM" id="SSF56349">
    <property type="entry name" value="DNA breaking-rejoining enzymes"/>
    <property type="match status" value="1"/>
</dbReference>
<name>A0AAD1FPX8_PHODP</name>
<dbReference type="InterPro" id="IPR011010">
    <property type="entry name" value="DNA_brk_join_enz"/>
</dbReference>
<organism evidence="3 4">
    <name type="scientific">Photobacterium damsela subsp. piscicida</name>
    <name type="common">Pasteurella piscicida</name>
    <dbReference type="NCBI Taxonomy" id="38294"/>
    <lineage>
        <taxon>Bacteria</taxon>
        <taxon>Pseudomonadati</taxon>
        <taxon>Pseudomonadota</taxon>
        <taxon>Gammaproteobacteria</taxon>
        <taxon>Vibrionales</taxon>
        <taxon>Vibrionaceae</taxon>
        <taxon>Photobacterium</taxon>
    </lineage>
</organism>
<dbReference type="GO" id="GO:0003677">
    <property type="term" value="F:DNA binding"/>
    <property type="evidence" value="ECO:0007669"/>
    <property type="project" value="InterPro"/>
</dbReference>
<accession>A0AAD1FPX8</accession>
<dbReference type="InterPro" id="IPR013762">
    <property type="entry name" value="Integrase-like_cat_sf"/>
</dbReference>
<dbReference type="GO" id="GO:0006310">
    <property type="term" value="P:DNA recombination"/>
    <property type="evidence" value="ECO:0007669"/>
    <property type="project" value="UniProtKB-KW"/>
</dbReference>
<dbReference type="Proteomes" id="UP000218676">
    <property type="component" value="Chromosome 2"/>
</dbReference>
<evidence type="ECO:0000256" key="1">
    <source>
        <dbReference type="ARBA" id="ARBA00023172"/>
    </source>
</evidence>
<proteinExistence type="predicted"/>
<dbReference type="AlphaFoldDB" id="A0AAD1FPX8"/>
<dbReference type="RefSeq" id="WP_224756770.1">
    <property type="nucleotide sequence ID" value="NZ_AP018046.1"/>
</dbReference>
<evidence type="ECO:0000256" key="2">
    <source>
        <dbReference type="SAM" id="MobiDB-lite"/>
    </source>
</evidence>
<evidence type="ECO:0000313" key="3">
    <source>
        <dbReference type="EMBL" id="BAX55324.1"/>
    </source>
</evidence>